<dbReference type="InterPro" id="IPR018639">
    <property type="entry name" value="DUF2062"/>
</dbReference>
<evidence type="ECO:0000259" key="2">
    <source>
        <dbReference type="Pfam" id="PF09835"/>
    </source>
</evidence>
<keyword evidence="1" id="KW-0472">Membrane</keyword>
<dbReference type="Proteomes" id="UP000058114">
    <property type="component" value="Chromosome"/>
</dbReference>
<name>A0A0S2SMW5_9GAMM</name>
<dbReference type="PATRIC" id="fig|652.5.peg.2514"/>
<proteinExistence type="predicted"/>
<feature type="transmembrane region" description="Helical" evidence="1">
    <location>
        <begin position="65"/>
        <end position="87"/>
    </location>
</feature>
<feature type="transmembrane region" description="Helical" evidence="1">
    <location>
        <begin position="135"/>
        <end position="161"/>
    </location>
</feature>
<reference evidence="3 4" key="2">
    <citation type="journal article" date="2016" name="Genome Announc.">
        <title>Complete Genome Sequence of the Highly Virulent Aeromonas schubertii Strain WL1483, Isolated from Diseased Snakehead Fish (Channa argus) in China.</title>
        <authorList>
            <person name="Liu L."/>
            <person name="Li N."/>
            <person name="Zhang D."/>
            <person name="Fu X."/>
            <person name="Shi C."/>
            <person name="Lin Q."/>
            <person name="Hao G."/>
        </authorList>
    </citation>
    <scope>NUCLEOTIDE SEQUENCE [LARGE SCALE GENOMIC DNA]</scope>
    <source>
        <strain evidence="3 4">WL1483</strain>
    </source>
</reference>
<protein>
    <recommendedName>
        <fullName evidence="2">DUF2062 domain-containing protein</fullName>
    </recommendedName>
</protein>
<dbReference type="KEGG" id="asr:WL1483_3614"/>
<keyword evidence="1" id="KW-1133">Transmembrane helix</keyword>
<dbReference type="PANTHER" id="PTHR40547">
    <property type="entry name" value="SLL0298 PROTEIN"/>
    <property type="match status" value="1"/>
</dbReference>
<dbReference type="Pfam" id="PF09835">
    <property type="entry name" value="DUF2062"/>
    <property type="match status" value="1"/>
</dbReference>
<dbReference type="PANTHER" id="PTHR40547:SF1">
    <property type="entry name" value="SLL0298 PROTEIN"/>
    <property type="match status" value="1"/>
</dbReference>
<evidence type="ECO:0000313" key="3">
    <source>
        <dbReference type="EMBL" id="ALP43033.1"/>
    </source>
</evidence>
<feature type="transmembrane region" description="Helical" evidence="1">
    <location>
        <begin position="37"/>
        <end position="58"/>
    </location>
</feature>
<dbReference type="AlphaFoldDB" id="A0A0S2SMW5"/>
<dbReference type="EMBL" id="CP013067">
    <property type="protein sequence ID" value="ALP43033.1"/>
    <property type="molecule type" value="Genomic_DNA"/>
</dbReference>
<feature type="domain" description="DUF2062" evidence="2">
    <location>
        <begin position="27"/>
        <end position="164"/>
    </location>
</feature>
<evidence type="ECO:0000313" key="4">
    <source>
        <dbReference type="Proteomes" id="UP000058114"/>
    </source>
</evidence>
<accession>A0A0S2SMW5</accession>
<evidence type="ECO:0000256" key="1">
    <source>
        <dbReference type="SAM" id="Phobius"/>
    </source>
</evidence>
<sequence length="165" mass="18406">MATSNSRFLSRLGLTPEALRQQRWFALFGERLLAPRLWRTTPFALGGALAAGLFASWIPVPMHSLIAVVLALWLGLNLPLALLAVWFNNPLTLPLMYLAAYEIGCRLLGLPAEQFHLVWRLGWFEHEALTVLPPFLLGSLLLGLLSAALGYLLLGGTLALWRRWH</sequence>
<organism evidence="3 4">
    <name type="scientific">Aeromonas schubertii</name>
    <dbReference type="NCBI Taxonomy" id="652"/>
    <lineage>
        <taxon>Bacteria</taxon>
        <taxon>Pseudomonadati</taxon>
        <taxon>Pseudomonadota</taxon>
        <taxon>Gammaproteobacteria</taxon>
        <taxon>Aeromonadales</taxon>
        <taxon>Aeromonadaceae</taxon>
        <taxon>Aeromonas</taxon>
    </lineage>
</organism>
<dbReference type="RefSeq" id="WP_060586498.1">
    <property type="nucleotide sequence ID" value="NZ_CP013067.1"/>
</dbReference>
<gene>
    <name evidence="3" type="ORF">WL1483_3614</name>
</gene>
<reference evidence="4" key="1">
    <citation type="submission" date="2015-10" db="EMBL/GenBank/DDBJ databases">
        <title>Complete Genome Sequence of Aeromonas schubertii strain WL1483.</title>
        <authorList>
            <person name="Liu L."/>
        </authorList>
    </citation>
    <scope>NUCLEOTIDE SEQUENCE [LARGE SCALE GENOMIC DNA]</scope>
    <source>
        <strain evidence="4">WL1483</strain>
    </source>
</reference>
<keyword evidence="1" id="KW-0812">Transmembrane</keyword>